<evidence type="ECO:0000313" key="1">
    <source>
        <dbReference type="EMBL" id="GBL87602.1"/>
    </source>
</evidence>
<sequence>MDMFTFDKILLSNRCVSNIRPSRSPGKLLVGLSIRVLVITIDKKSSKPVNWNLIYDLDAKIADLYQILNPFGQREVIQNAYLILFTVRRS</sequence>
<protein>
    <submittedName>
        <fullName evidence="1">Uncharacterized protein</fullName>
    </submittedName>
</protein>
<gene>
    <name evidence="1" type="ORF">AVEN_165204_1</name>
</gene>
<name>A0A4Y2B5J8_ARAVE</name>
<accession>A0A4Y2B5J8</accession>
<dbReference type="EMBL" id="BGPR01000054">
    <property type="protein sequence ID" value="GBL87602.1"/>
    <property type="molecule type" value="Genomic_DNA"/>
</dbReference>
<comment type="caution">
    <text evidence="1">The sequence shown here is derived from an EMBL/GenBank/DDBJ whole genome shotgun (WGS) entry which is preliminary data.</text>
</comment>
<keyword evidence="2" id="KW-1185">Reference proteome</keyword>
<dbReference type="AlphaFoldDB" id="A0A4Y2B5J8"/>
<dbReference type="Proteomes" id="UP000499080">
    <property type="component" value="Unassembled WGS sequence"/>
</dbReference>
<evidence type="ECO:0000313" key="2">
    <source>
        <dbReference type="Proteomes" id="UP000499080"/>
    </source>
</evidence>
<reference evidence="1 2" key="1">
    <citation type="journal article" date="2019" name="Sci. Rep.">
        <title>Orb-weaving spider Araneus ventricosus genome elucidates the spidroin gene catalogue.</title>
        <authorList>
            <person name="Kono N."/>
            <person name="Nakamura H."/>
            <person name="Ohtoshi R."/>
            <person name="Moran D.A.P."/>
            <person name="Shinohara A."/>
            <person name="Yoshida Y."/>
            <person name="Fujiwara M."/>
            <person name="Mori M."/>
            <person name="Tomita M."/>
            <person name="Arakawa K."/>
        </authorList>
    </citation>
    <scope>NUCLEOTIDE SEQUENCE [LARGE SCALE GENOMIC DNA]</scope>
</reference>
<organism evidence="1 2">
    <name type="scientific">Araneus ventricosus</name>
    <name type="common">Orbweaver spider</name>
    <name type="synonym">Epeira ventricosa</name>
    <dbReference type="NCBI Taxonomy" id="182803"/>
    <lineage>
        <taxon>Eukaryota</taxon>
        <taxon>Metazoa</taxon>
        <taxon>Ecdysozoa</taxon>
        <taxon>Arthropoda</taxon>
        <taxon>Chelicerata</taxon>
        <taxon>Arachnida</taxon>
        <taxon>Araneae</taxon>
        <taxon>Araneomorphae</taxon>
        <taxon>Entelegynae</taxon>
        <taxon>Araneoidea</taxon>
        <taxon>Araneidae</taxon>
        <taxon>Araneus</taxon>
    </lineage>
</organism>
<proteinExistence type="predicted"/>